<feature type="region of interest" description="Disordered" evidence="1">
    <location>
        <begin position="1"/>
        <end position="25"/>
    </location>
</feature>
<dbReference type="EMBL" id="HBUF01434017">
    <property type="protein sequence ID" value="CAG6742277.1"/>
    <property type="molecule type" value="Transcribed_RNA"/>
</dbReference>
<accession>A0A8D8Z7M7</accession>
<dbReference type="InterPro" id="IPR036514">
    <property type="entry name" value="SGNH_hydro_sf"/>
</dbReference>
<proteinExistence type="predicted"/>
<dbReference type="SUPFAM" id="SSF52266">
    <property type="entry name" value="SGNH hydrolase"/>
    <property type="match status" value="1"/>
</dbReference>
<evidence type="ECO:0000256" key="1">
    <source>
        <dbReference type="SAM" id="MobiDB-lite"/>
    </source>
</evidence>
<sequence length="230" mass="26497">MKSTDKSINWETLDHGREDTNSLPRKKKKILSSGLENSCSKPAFKSEILPLQIDQQKIRRLILIGDSHVRRLKNFIQTLNTKLIIIDHFRGGASLLEICNYLKETITKEDHVFVFGGTNDVDKRSIDKLKPALLKLLEQCPYGKITFILVPLRVSWNRQYYQNSSILAFNKDLENFLEQQQEQNHDLLISIMDINQILCAEHYSQDGIHLNDSGKKTVCSYILTVMSMCT</sequence>
<dbReference type="AlphaFoldDB" id="A0A8D8Z7M7"/>
<name>A0A8D8Z7M7_9HEMI</name>
<evidence type="ECO:0008006" key="3">
    <source>
        <dbReference type="Google" id="ProtNLM"/>
    </source>
</evidence>
<evidence type="ECO:0000313" key="2">
    <source>
        <dbReference type="EMBL" id="CAG6742277.1"/>
    </source>
</evidence>
<organism evidence="2">
    <name type="scientific">Cacopsylla melanoneura</name>
    <dbReference type="NCBI Taxonomy" id="428564"/>
    <lineage>
        <taxon>Eukaryota</taxon>
        <taxon>Metazoa</taxon>
        <taxon>Ecdysozoa</taxon>
        <taxon>Arthropoda</taxon>
        <taxon>Hexapoda</taxon>
        <taxon>Insecta</taxon>
        <taxon>Pterygota</taxon>
        <taxon>Neoptera</taxon>
        <taxon>Paraneoptera</taxon>
        <taxon>Hemiptera</taxon>
        <taxon>Sternorrhyncha</taxon>
        <taxon>Psylloidea</taxon>
        <taxon>Psyllidae</taxon>
        <taxon>Psyllinae</taxon>
        <taxon>Cacopsylla</taxon>
    </lineage>
</organism>
<protein>
    <recommendedName>
        <fullName evidence="3">SGNH hydrolase-type esterase domain-containing protein</fullName>
    </recommendedName>
</protein>
<reference evidence="2" key="1">
    <citation type="submission" date="2021-05" db="EMBL/GenBank/DDBJ databases">
        <authorList>
            <person name="Alioto T."/>
            <person name="Alioto T."/>
            <person name="Gomez Garrido J."/>
        </authorList>
    </citation>
    <scope>NUCLEOTIDE SEQUENCE</scope>
</reference>
<feature type="compositionally biased region" description="Polar residues" evidence="1">
    <location>
        <begin position="1"/>
        <end position="10"/>
    </location>
</feature>
<dbReference type="Gene3D" id="3.40.50.1110">
    <property type="entry name" value="SGNH hydrolase"/>
    <property type="match status" value="1"/>
</dbReference>